<dbReference type="PROSITE" id="PS50936">
    <property type="entry name" value="ENGC_GTPASE"/>
    <property type="match status" value="1"/>
</dbReference>
<keyword evidence="8 10" id="KW-0694">RNA-binding</keyword>
<dbReference type="GO" id="GO:0042274">
    <property type="term" value="P:ribosomal small subunit biogenesis"/>
    <property type="evidence" value="ECO:0007669"/>
    <property type="project" value="UniProtKB-UniRule"/>
</dbReference>
<dbReference type="SUPFAM" id="SSF50249">
    <property type="entry name" value="Nucleic acid-binding proteins"/>
    <property type="match status" value="1"/>
</dbReference>
<evidence type="ECO:0000256" key="1">
    <source>
        <dbReference type="ARBA" id="ARBA00022490"/>
    </source>
</evidence>
<feature type="binding site" evidence="10">
    <location>
        <position position="270"/>
    </location>
    <ligand>
        <name>Zn(2+)</name>
        <dbReference type="ChEBI" id="CHEBI:29105"/>
    </ligand>
</feature>
<organism evidence="13 14">
    <name type="scientific">Tangfeifania diversioriginum</name>
    <dbReference type="NCBI Taxonomy" id="1168035"/>
    <lineage>
        <taxon>Bacteria</taxon>
        <taxon>Pseudomonadati</taxon>
        <taxon>Bacteroidota</taxon>
        <taxon>Bacteroidia</taxon>
        <taxon>Marinilabiliales</taxon>
        <taxon>Prolixibacteraceae</taxon>
        <taxon>Tangfeifania</taxon>
    </lineage>
</organism>
<evidence type="ECO:0000256" key="5">
    <source>
        <dbReference type="ARBA" id="ARBA00022741"/>
    </source>
</evidence>
<dbReference type="InterPro" id="IPR004881">
    <property type="entry name" value="Ribosome_biogen_GTPase_RsgA"/>
</dbReference>
<evidence type="ECO:0000259" key="11">
    <source>
        <dbReference type="PROSITE" id="PS50936"/>
    </source>
</evidence>
<accession>A0A1M6FC53</accession>
<keyword evidence="4 10" id="KW-0699">rRNA-binding</keyword>
<dbReference type="EC" id="3.6.1.-" evidence="10"/>
<dbReference type="CDD" id="cd04466">
    <property type="entry name" value="S1_YloQ_GTPase"/>
    <property type="match status" value="1"/>
</dbReference>
<evidence type="ECO:0000256" key="4">
    <source>
        <dbReference type="ARBA" id="ARBA00022730"/>
    </source>
</evidence>
<keyword evidence="9 10" id="KW-0342">GTP-binding</keyword>
<dbReference type="InterPro" id="IPR012340">
    <property type="entry name" value="NA-bd_OB-fold"/>
</dbReference>
<evidence type="ECO:0000259" key="12">
    <source>
        <dbReference type="PROSITE" id="PS51721"/>
    </source>
</evidence>
<dbReference type="SUPFAM" id="SSF52540">
    <property type="entry name" value="P-loop containing nucleoside triphosphate hydrolases"/>
    <property type="match status" value="1"/>
</dbReference>
<keyword evidence="5 10" id="KW-0547">Nucleotide-binding</keyword>
<keyword evidence="2 10" id="KW-0690">Ribosome biogenesis</keyword>
<dbReference type="GO" id="GO:0019843">
    <property type="term" value="F:rRNA binding"/>
    <property type="evidence" value="ECO:0007669"/>
    <property type="project" value="UniProtKB-KW"/>
</dbReference>
<keyword evidence="6 10" id="KW-0378">Hydrolase</keyword>
<comment type="similarity">
    <text evidence="10">Belongs to the TRAFAC class YlqF/YawG GTPase family. RsgA subfamily.</text>
</comment>
<dbReference type="GO" id="GO:0003924">
    <property type="term" value="F:GTPase activity"/>
    <property type="evidence" value="ECO:0007669"/>
    <property type="project" value="UniProtKB-UniRule"/>
</dbReference>
<comment type="subunit">
    <text evidence="10">Monomer. Associates with 30S ribosomal subunit, binds 16S rRNA.</text>
</comment>
<dbReference type="Gene3D" id="1.10.40.50">
    <property type="entry name" value="Probable gtpase engc, domain 3"/>
    <property type="match status" value="1"/>
</dbReference>
<evidence type="ECO:0000256" key="7">
    <source>
        <dbReference type="ARBA" id="ARBA00022833"/>
    </source>
</evidence>
<comment type="cofactor">
    <cofactor evidence="10">
        <name>Zn(2+)</name>
        <dbReference type="ChEBI" id="CHEBI:29105"/>
    </cofactor>
    <text evidence="10">Binds 1 zinc ion per subunit.</text>
</comment>
<keyword evidence="3 10" id="KW-0479">Metal-binding</keyword>
<feature type="binding site" evidence="10">
    <location>
        <begin position="134"/>
        <end position="137"/>
    </location>
    <ligand>
        <name>GTP</name>
        <dbReference type="ChEBI" id="CHEBI:37565"/>
    </ligand>
</feature>
<dbReference type="InterPro" id="IPR030378">
    <property type="entry name" value="G_CP_dom"/>
</dbReference>
<evidence type="ECO:0000256" key="2">
    <source>
        <dbReference type="ARBA" id="ARBA00022517"/>
    </source>
</evidence>
<dbReference type="GO" id="GO:0005525">
    <property type="term" value="F:GTP binding"/>
    <property type="evidence" value="ECO:0007669"/>
    <property type="project" value="UniProtKB-UniRule"/>
</dbReference>
<dbReference type="Gene3D" id="3.40.50.300">
    <property type="entry name" value="P-loop containing nucleotide triphosphate hydrolases"/>
    <property type="match status" value="1"/>
</dbReference>
<dbReference type="GO" id="GO:0046872">
    <property type="term" value="F:metal ion binding"/>
    <property type="evidence" value="ECO:0007669"/>
    <property type="project" value="UniProtKB-KW"/>
</dbReference>
<evidence type="ECO:0000256" key="3">
    <source>
        <dbReference type="ARBA" id="ARBA00022723"/>
    </source>
</evidence>
<dbReference type="Gene3D" id="2.40.50.140">
    <property type="entry name" value="Nucleic acid-binding proteins"/>
    <property type="match status" value="1"/>
</dbReference>
<gene>
    <name evidence="10" type="primary">rsgA</name>
    <name evidence="13" type="ORF">SAMN05444280_108109</name>
</gene>
<feature type="domain" description="CP-type G" evidence="12">
    <location>
        <begin position="85"/>
        <end position="246"/>
    </location>
</feature>
<feature type="domain" description="EngC GTPase" evidence="11">
    <location>
        <begin position="94"/>
        <end position="244"/>
    </location>
</feature>
<comment type="subcellular location">
    <subcellularLocation>
        <location evidence="10">Cytoplasm</location>
    </subcellularLocation>
</comment>
<dbReference type="STRING" id="1168035.SAMN05444280_108109"/>
<dbReference type="Proteomes" id="UP000184050">
    <property type="component" value="Unassembled WGS sequence"/>
</dbReference>
<dbReference type="AlphaFoldDB" id="A0A1M6FC53"/>
<evidence type="ECO:0000256" key="9">
    <source>
        <dbReference type="ARBA" id="ARBA00023134"/>
    </source>
</evidence>
<keyword evidence="14" id="KW-1185">Reference proteome</keyword>
<dbReference type="InterPro" id="IPR027417">
    <property type="entry name" value="P-loop_NTPase"/>
</dbReference>
<evidence type="ECO:0000313" key="14">
    <source>
        <dbReference type="Proteomes" id="UP000184050"/>
    </source>
</evidence>
<dbReference type="PANTHER" id="PTHR32120">
    <property type="entry name" value="SMALL RIBOSOMAL SUBUNIT BIOGENESIS GTPASE RSGA"/>
    <property type="match status" value="1"/>
</dbReference>
<evidence type="ECO:0000313" key="13">
    <source>
        <dbReference type="EMBL" id="SHI95226.1"/>
    </source>
</evidence>
<comment type="function">
    <text evidence="10">One of several proteins that assist in the late maturation steps of the functional core of the 30S ribosomal subunit. Helps release RbfA from mature subunits. May play a role in the assembly of ribosomal proteins into the subunit. Circularly permuted GTPase that catalyzes slow GTP hydrolysis, GTPase activity is stimulated by the 30S ribosomal subunit.</text>
</comment>
<dbReference type="InterPro" id="IPR010914">
    <property type="entry name" value="RsgA_GTPase_dom"/>
</dbReference>
<reference evidence="13 14" key="1">
    <citation type="submission" date="2016-11" db="EMBL/GenBank/DDBJ databases">
        <authorList>
            <person name="Jaros S."/>
            <person name="Januszkiewicz K."/>
            <person name="Wedrychowicz H."/>
        </authorList>
    </citation>
    <scope>NUCLEOTIDE SEQUENCE [LARGE SCALE GENOMIC DNA]</scope>
    <source>
        <strain evidence="13 14">DSM 27063</strain>
    </source>
</reference>
<dbReference type="Pfam" id="PF03193">
    <property type="entry name" value="RsgA_GTPase"/>
    <property type="match status" value="1"/>
</dbReference>
<evidence type="ECO:0000256" key="8">
    <source>
        <dbReference type="ARBA" id="ARBA00022884"/>
    </source>
</evidence>
<feature type="binding site" evidence="10">
    <location>
        <begin position="188"/>
        <end position="196"/>
    </location>
    <ligand>
        <name>GTP</name>
        <dbReference type="ChEBI" id="CHEBI:37565"/>
    </ligand>
</feature>
<name>A0A1M6FC53_9BACT</name>
<dbReference type="PROSITE" id="PS51721">
    <property type="entry name" value="G_CP"/>
    <property type="match status" value="1"/>
</dbReference>
<evidence type="ECO:0000256" key="10">
    <source>
        <dbReference type="HAMAP-Rule" id="MF_01820"/>
    </source>
</evidence>
<dbReference type="NCBIfam" id="TIGR00157">
    <property type="entry name" value="ribosome small subunit-dependent GTPase A"/>
    <property type="match status" value="1"/>
</dbReference>
<keyword evidence="7 10" id="KW-0862">Zinc</keyword>
<feature type="binding site" evidence="10">
    <location>
        <position position="277"/>
    </location>
    <ligand>
        <name>Zn(2+)</name>
        <dbReference type="ChEBI" id="CHEBI:29105"/>
    </ligand>
</feature>
<keyword evidence="1 10" id="KW-0963">Cytoplasm</keyword>
<feature type="binding site" evidence="10">
    <location>
        <position position="275"/>
    </location>
    <ligand>
        <name>Zn(2+)</name>
        <dbReference type="ChEBI" id="CHEBI:29105"/>
    </ligand>
</feature>
<dbReference type="HAMAP" id="MF_01820">
    <property type="entry name" value="GTPase_RsgA"/>
    <property type="match status" value="1"/>
</dbReference>
<dbReference type="GO" id="GO:0005737">
    <property type="term" value="C:cytoplasm"/>
    <property type="evidence" value="ECO:0007669"/>
    <property type="project" value="UniProtKB-SubCell"/>
</dbReference>
<dbReference type="Pfam" id="PF16745">
    <property type="entry name" value="RsgA_N"/>
    <property type="match status" value="1"/>
</dbReference>
<protein>
    <recommendedName>
        <fullName evidence="10">Small ribosomal subunit biogenesis GTPase RsgA</fullName>
        <ecNumber evidence="10">3.6.1.-</ecNumber>
    </recommendedName>
</protein>
<proteinExistence type="inferred from homology"/>
<evidence type="ECO:0000256" key="6">
    <source>
        <dbReference type="ARBA" id="ARBA00022801"/>
    </source>
</evidence>
<feature type="binding site" evidence="10">
    <location>
        <position position="283"/>
    </location>
    <ligand>
        <name>Zn(2+)</name>
        <dbReference type="ChEBI" id="CHEBI:29105"/>
    </ligand>
</feature>
<dbReference type="InterPro" id="IPR031944">
    <property type="entry name" value="RsgA_N"/>
</dbReference>
<dbReference type="RefSeq" id="WP_073167829.1">
    <property type="nucleotide sequence ID" value="NZ_FQZE01000008.1"/>
</dbReference>
<sequence>MKKGLVIKSTGSWFAVEDENGEVFDCKVKGNFRMKGIKSTNPVAVGDKVDFIIQDDPESHFDKNRGWITAIEDRKNYIVRRSPNLSKQSHVIAANIDQAVLIATIAWPVTTTTFIDRFLASAEAYRIPVLLVFNKTDRYSSDQTEKMNELIAIYSKIGYKCLKTSAEKKTGWDDLKENLKDKTNVINGHSGVGKSTLINLLQPGLNLKTSKISDTHKTGKHTTAFTALYKLSFGGYIIDTPGIKGFGMLHMEAWEISHYFPEIFRISKNCQYNNCSHTHEPGCAVKDAVENGEVAQSRFISYLGLLEGDDKYRKPY</sequence>
<dbReference type="CDD" id="cd01854">
    <property type="entry name" value="YjeQ_EngC"/>
    <property type="match status" value="1"/>
</dbReference>
<dbReference type="PANTHER" id="PTHR32120:SF11">
    <property type="entry name" value="SMALL RIBOSOMAL SUBUNIT BIOGENESIS GTPASE RSGA 1, MITOCHONDRIAL-RELATED"/>
    <property type="match status" value="1"/>
</dbReference>
<dbReference type="EMBL" id="FQZE01000008">
    <property type="protein sequence ID" value="SHI95226.1"/>
    <property type="molecule type" value="Genomic_DNA"/>
</dbReference>